<dbReference type="Proteomes" id="UP000265816">
    <property type="component" value="Unassembled WGS sequence"/>
</dbReference>
<dbReference type="OrthoDB" id="9795390at2"/>
<dbReference type="InterPro" id="IPR000719">
    <property type="entry name" value="Prot_kinase_dom"/>
</dbReference>
<dbReference type="EMBL" id="QWVT01000043">
    <property type="protein sequence ID" value="RID82115.1"/>
    <property type="molecule type" value="Genomic_DNA"/>
</dbReference>
<dbReference type="InterPro" id="IPR004147">
    <property type="entry name" value="ABC1_dom"/>
</dbReference>
<keyword evidence="2" id="KW-1133">Transmembrane helix</keyword>
<proteinExistence type="inferred from homology"/>
<dbReference type="RefSeq" id="WP_119114620.1">
    <property type="nucleotide sequence ID" value="NZ_CBCSEO010000039.1"/>
</dbReference>
<dbReference type="CDD" id="cd05121">
    <property type="entry name" value="ABC1_ADCK3-like"/>
    <property type="match status" value="1"/>
</dbReference>
<keyword evidence="4" id="KW-0808">Transferase</keyword>
<feature type="transmembrane region" description="Helical" evidence="2">
    <location>
        <begin position="12"/>
        <end position="30"/>
    </location>
</feature>
<comment type="caution">
    <text evidence="4">The sequence shown here is derived from an EMBL/GenBank/DDBJ whole genome shotgun (WGS) entry which is preliminary data.</text>
</comment>
<dbReference type="InterPro" id="IPR050154">
    <property type="entry name" value="UbiB_kinase"/>
</dbReference>
<sequence length="558" mass="64048">MREVKHLILNKRFRTIFLMFFGFFIQYWWIGKTKRFLNKDRLDQRYRDIYTSQAKKFTKTAIELGGLIIKLGQFVSSRVDILPKEFTETLSELQDSVTPVETDIIQRKIEAELSGSIESLFNEFVYTPVAAASLGQVHKAILKSGEQVAVKVMRPGIKEIVALDLFTFKVLIAFAKRFTKVSRFVDLDDVYHEFQEVITEELDYKKEAKNIEIFHEQFMDFPGVSVPNVHWEFTRNEVLVMEFIDGVKINEIDKLEGMKVNKKKLASILYLSFLKQLLEDGFFHADPHPGNLLIKKDGTLAYIDFGMVGRVSDQMKENMVKLAIAIYLKDAGGIVEAFDDLGILRKQTDKAALMKHVRVILSGFADGGFNIKNLQKEEILEELREFLYQQPFQIPSRTTFLGKAIMTVFSICNGLDEKFDLVALTMPYVEDMMKGETVNPAKDTVLDQIKKTFLNVIPSFQKVIRLIDQLESGEMRISPPKLFEKSFYEQQTYQTRKIVLALFGTGLIISGAQIVEQNNVIGIGLMVVGGLMTLIQAIRTGRVRRRSRRRHPFLKTKT</sequence>
<protein>
    <submittedName>
        <fullName evidence="4">AarF/ABC1/UbiB kinase family protein</fullName>
    </submittedName>
</protein>
<feature type="transmembrane region" description="Helical" evidence="2">
    <location>
        <begin position="521"/>
        <end position="541"/>
    </location>
</feature>
<comment type="similarity">
    <text evidence="1">Belongs to the protein kinase superfamily. ADCK protein kinase family.</text>
</comment>
<keyword evidence="2" id="KW-0472">Membrane</keyword>
<dbReference type="Pfam" id="PF03109">
    <property type="entry name" value="ABC1"/>
    <property type="match status" value="1"/>
</dbReference>
<gene>
    <name evidence="4" type="ORF">D1970_19990</name>
</gene>
<keyword evidence="5" id="KW-1185">Reference proteome</keyword>
<dbReference type="PROSITE" id="PS50011">
    <property type="entry name" value="PROTEIN_KINASE_DOM"/>
    <property type="match status" value="1"/>
</dbReference>
<keyword evidence="2" id="KW-0812">Transmembrane</keyword>
<evidence type="ECO:0000256" key="1">
    <source>
        <dbReference type="ARBA" id="ARBA00009670"/>
    </source>
</evidence>
<dbReference type="GO" id="GO:0005524">
    <property type="term" value="F:ATP binding"/>
    <property type="evidence" value="ECO:0007669"/>
    <property type="project" value="InterPro"/>
</dbReference>
<dbReference type="PANTHER" id="PTHR10566:SF113">
    <property type="entry name" value="PROTEIN ACTIVITY OF BC1 COMPLEX KINASE 7, CHLOROPLASTIC"/>
    <property type="match status" value="1"/>
</dbReference>
<evidence type="ECO:0000313" key="4">
    <source>
        <dbReference type="EMBL" id="RID82115.1"/>
    </source>
</evidence>
<name>A0A398AWZ4_9BACI</name>
<evidence type="ECO:0000313" key="5">
    <source>
        <dbReference type="Proteomes" id="UP000265816"/>
    </source>
</evidence>
<dbReference type="InterPro" id="IPR011009">
    <property type="entry name" value="Kinase-like_dom_sf"/>
</dbReference>
<dbReference type="GO" id="GO:0004672">
    <property type="term" value="F:protein kinase activity"/>
    <property type="evidence" value="ECO:0007669"/>
    <property type="project" value="InterPro"/>
</dbReference>
<organism evidence="4 5">
    <name type="scientific">Mesobacillus zeae</name>
    <dbReference type="NCBI Taxonomy" id="1917180"/>
    <lineage>
        <taxon>Bacteria</taxon>
        <taxon>Bacillati</taxon>
        <taxon>Bacillota</taxon>
        <taxon>Bacilli</taxon>
        <taxon>Bacillales</taxon>
        <taxon>Bacillaceae</taxon>
        <taxon>Mesobacillus</taxon>
    </lineage>
</organism>
<dbReference type="PANTHER" id="PTHR10566">
    <property type="entry name" value="CHAPERONE-ACTIVITY OF BC1 COMPLEX CABC1 -RELATED"/>
    <property type="match status" value="1"/>
</dbReference>
<evidence type="ECO:0000256" key="2">
    <source>
        <dbReference type="SAM" id="Phobius"/>
    </source>
</evidence>
<reference evidence="4 5" key="1">
    <citation type="submission" date="2018-08" db="EMBL/GenBank/DDBJ databases">
        <title>Bacillus jemisoniae sp. nov., Bacillus chryseoplanitiae sp. nov., Bacillus resnikiae sp. nov., and Bacillus frankliniae sp. nov., isolated from Viking spacecraft and associated surfaces.</title>
        <authorList>
            <person name="Seuylemezian A."/>
            <person name="Vaishampayan P."/>
        </authorList>
    </citation>
    <scope>NUCLEOTIDE SEQUENCE [LARGE SCALE GENOMIC DNA]</scope>
    <source>
        <strain evidence="4 5">JJ-247</strain>
    </source>
</reference>
<accession>A0A398AWZ4</accession>
<dbReference type="AlphaFoldDB" id="A0A398AWZ4"/>
<dbReference type="SUPFAM" id="SSF56112">
    <property type="entry name" value="Protein kinase-like (PK-like)"/>
    <property type="match status" value="1"/>
</dbReference>
<keyword evidence="4" id="KW-0418">Kinase</keyword>
<feature type="domain" description="Protein kinase" evidence="3">
    <location>
        <begin position="123"/>
        <end position="488"/>
    </location>
</feature>
<dbReference type="Gene3D" id="1.10.510.10">
    <property type="entry name" value="Transferase(Phosphotransferase) domain 1"/>
    <property type="match status" value="1"/>
</dbReference>
<evidence type="ECO:0000259" key="3">
    <source>
        <dbReference type="PROSITE" id="PS50011"/>
    </source>
</evidence>